<dbReference type="EMBL" id="CAJNOQ010000991">
    <property type="protein sequence ID" value="CAF0858067.1"/>
    <property type="molecule type" value="Genomic_DNA"/>
</dbReference>
<dbReference type="Proteomes" id="UP000663829">
    <property type="component" value="Unassembled WGS sequence"/>
</dbReference>
<accession>A0A813WZK2</accession>
<evidence type="ECO:0000313" key="2">
    <source>
        <dbReference type="EMBL" id="CAF3645727.1"/>
    </source>
</evidence>
<sequence length="143" mass="16940">MPIIDILIEPVYERRRLLYTLLKNLYDYCESNGYTKIIGFVSTTIKRPQYSTKTNNSLYMSYINAGFLNCGYINNGRYIQMEATFMNNLKICKKAIQLSIDTLYEKEIKHFQQKQDTQQSITTNDSIEEYRKKNKNKKTVRFA</sequence>
<proteinExistence type="predicted"/>
<protein>
    <submittedName>
        <fullName evidence="1">Uncharacterized protein</fullName>
    </submittedName>
</protein>
<organism evidence="1 3">
    <name type="scientific">Didymodactylos carnosus</name>
    <dbReference type="NCBI Taxonomy" id="1234261"/>
    <lineage>
        <taxon>Eukaryota</taxon>
        <taxon>Metazoa</taxon>
        <taxon>Spiralia</taxon>
        <taxon>Gnathifera</taxon>
        <taxon>Rotifera</taxon>
        <taxon>Eurotatoria</taxon>
        <taxon>Bdelloidea</taxon>
        <taxon>Philodinida</taxon>
        <taxon>Philodinidae</taxon>
        <taxon>Didymodactylos</taxon>
    </lineage>
</organism>
<dbReference type="Proteomes" id="UP000681722">
    <property type="component" value="Unassembled WGS sequence"/>
</dbReference>
<comment type="caution">
    <text evidence="1">The sequence shown here is derived from an EMBL/GenBank/DDBJ whole genome shotgun (WGS) entry which is preliminary data.</text>
</comment>
<keyword evidence="3" id="KW-1185">Reference proteome</keyword>
<reference evidence="1" key="1">
    <citation type="submission" date="2021-02" db="EMBL/GenBank/DDBJ databases">
        <authorList>
            <person name="Nowell W R."/>
        </authorList>
    </citation>
    <scope>NUCLEOTIDE SEQUENCE</scope>
</reference>
<evidence type="ECO:0000313" key="3">
    <source>
        <dbReference type="Proteomes" id="UP000663829"/>
    </source>
</evidence>
<evidence type="ECO:0000313" key="1">
    <source>
        <dbReference type="EMBL" id="CAF0858067.1"/>
    </source>
</evidence>
<gene>
    <name evidence="1" type="ORF">GPM918_LOCUS6436</name>
    <name evidence="2" type="ORF">SRO942_LOCUS6436</name>
</gene>
<dbReference type="AlphaFoldDB" id="A0A813WZK2"/>
<name>A0A813WZK2_9BILA</name>
<dbReference type="EMBL" id="CAJOBC010000991">
    <property type="protein sequence ID" value="CAF3645727.1"/>
    <property type="molecule type" value="Genomic_DNA"/>
</dbReference>